<keyword evidence="5" id="KW-0658">Purine biosynthesis</keyword>
<reference evidence="12" key="1">
    <citation type="journal article" date="2020" name="bioRxiv">
        <title>Comparative genomics of Chlamydomonas.</title>
        <authorList>
            <person name="Craig R.J."/>
            <person name="Hasan A.R."/>
            <person name="Ness R.W."/>
            <person name="Keightley P.D."/>
        </authorList>
    </citation>
    <scope>NUCLEOTIDE SEQUENCE</scope>
    <source>
        <strain evidence="12">CCAP 11/70</strain>
    </source>
</reference>
<comment type="catalytic activity">
    <reaction evidence="8">
        <text>(6R)-10-formyltetrahydrofolate + 5-amino-1-(5-phospho-beta-D-ribosyl)imidazole-4-carboxamide = 5-formamido-1-(5-phospho-D-ribosyl)imidazole-4-carboxamide + (6S)-5,6,7,8-tetrahydrofolate</text>
        <dbReference type="Rhea" id="RHEA:22192"/>
        <dbReference type="ChEBI" id="CHEBI:57453"/>
        <dbReference type="ChEBI" id="CHEBI:58467"/>
        <dbReference type="ChEBI" id="CHEBI:58475"/>
        <dbReference type="ChEBI" id="CHEBI:195366"/>
        <dbReference type="EC" id="2.1.2.3"/>
    </reaction>
</comment>
<comment type="caution">
    <text evidence="12">The sequence shown here is derived from an EMBL/GenBank/DDBJ whole genome shotgun (WGS) entry which is preliminary data.</text>
</comment>
<evidence type="ECO:0000256" key="5">
    <source>
        <dbReference type="ARBA" id="ARBA00022755"/>
    </source>
</evidence>
<evidence type="ECO:0000256" key="1">
    <source>
        <dbReference type="ARBA" id="ARBA00004844"/>
    </source>
</evidence>
<dbReference type="Gene3D" id="3.40.50.1380">
    <property type="entry name" value="Methylglyoxal synthase-like domain"/>
    <property type="match status" value="1"/>
</dbReference>
<dbReference type="GO" id="GO:0003937">
    <property type="term" value="F:IMP cyclohydrolase activity"/>
    <property type="evidence" value="ECO:0007669"/>
    <property type="project" value="UniProtKB-EC"/>
</dbReference>
<evidence type="ECO:0000256" key="4">
    <source>
        <dbReference type="ARBA" id="ARBA00022679"/>
    </source>
</evidence>
<dbReference type="UniPathway" id="UPA00074">
    <property type="reaction ID" value="UER00133"/>
</dbReference>
<dbReference type="GO" id="GO:0004643">
    <property type="term" value="F:phosphoribosylaminoimidazolecarboxamide formyltransferase activity"/>
    <property type="evidence" value="ECO:0007669"/>
    <property type="project" value="UniProtKB-EC"/>
</dbReference>
<dbReference type="Proteomes" id="UP000612055">
    <property type="component" value="Unassembled WGS sequence"/>
</dbReference>
<dbReference type="GO" id="GO:0006189">
    <property type="term" value="P:'de novo' IMP biosynthetic process"/>
    <property type="evidence" value="ECO:0007669"/>
    <property type="project" value="UniProtKB-UniPathway"/>
</dbReference>
<comment type="catalytic activity">
    <reaction evidence="9">
        <text>IMP + H2O = 5-formamido-1-(5-phospho-D-ribosyl)imidazole-4-carboxamide</text>
        <dbReference type="Rhea" id="RHEA:18445"/>
        <dbReference type="ChEBI" id="CHEBI:15377"/>
        <dbReference type="ChEBI" id="CHEBI:58053"/>
        <dbReference type="ChEBI" id="CHEBI:58467"/>
        <dbReference type="EC" id="3.5.4.10"/>
    </reaction>
</comment>
<comment type="pathway">
    <text evidence="1">Purine metabolism; IMP biosynthesis via de novo pathway; IMP from 5-formamido-1-(5-phospho-D-ribosyl)imidazole-4-carboxamide: step 1/1.</text>
</comment>
<evidence type="ECO:0000256" key="7">
    <source>
        <dbReference type="ARBA" id="ARBA00023268"/>
    </source>
</evidence>
<dbReference type="AlphaFoldDB" id="A0A836BQ68"/>
<dbReference type="FunFam" id="3.40.140.20:FF:000001">
    <property type="entry name" value="Bifunctional purine biosynthesis protein PurH"/>
    <property type="match status" value="1"/>
</dbReference>
<dbReference type="SMART" id="SM00851">
    <property type="entry name" value="MGS"/>
    <property type="match status" value="1"/>
</dbReference>
<sequence length="610" mass="65016">MACMHRVAKSVAAARGEQQVSAAVAVQPRVAAKPLLAGRPVVADASSLLVGRAARQMLRATAAPPAPAASGSTASKGTGKPRALISLSDKTNLDMLVKGLKDLGIEIVSTGGTATAIQGAGVPCTKVEDVTGFPEMLDGRVKTLHPAVHGGILAIRDKPEHMAAIAQHNIGTIDLVVVNLYPFRKTVTAEPAPAFEVGVENIDIGGPAMIRAAAKNMAHVAVVVDPQDYPELLERLRAAGAGAQGAADFAEFRKRLAWKAFQHCSSYDAQVSEWLWSQVGSGPAPQMTVPLELQATLRYGENPHQAAAFYTDASLREAKAGGVATSIVHWGKEMSYNNYLDADAAYQCCCDYTEPTCVIVKHTNPCGIASRGDLREAYRLAVRADPISAFGGIVAFNRPVDADLAREIREFRSPQDNETKMFYEIVIAPGYTPEGLEVLKGKSKNLRILEAKPRAPQGLSLRQVAGGWLWQDADALAPEGITFTCVSEKKPSEQQLKDLQFAWRAVKHVKSNAITIAKDGKLLGMGSGQPNRVNSVRIALEKAGGEVGGSVLASDAFFPFSWNDSVEIACKAGVTAIVHPGGSMRDQDAIDCCNKYGVVLLTTGVRHFRH</sequence>
<evidence type="ECO:0000256" key="2">
    <source>
        <dbReference type="ARBA" id="ARBA00004954"/>
    </source>
</evidence>
<feature type="region of interest" description="Disordered" evidence="10">
    <location>
        <begin position="61"/>
        <end position="83"/>
    </location>
</feature>
<dbReference type="OrthoDB" id="6017153at2759"/>
<keyword evidence="4" id="KW-0808">Transferase</keyword>
<dbReference type="PANTHER" id="PTHR11692">
    <property type="entry name" value="BIFUNCTIONAL PURINE BIOSYNTHESIS PROTEIN PURH"/>
    <property type="match status" value="1"/>
</dbReference>
<dbReference type="GO" id="GO:0005829">
    <property type="term" value="C:cytosol"/>
    <property type="evidence" value="ECO:0007669"/>
    <property type="project" value="TreeGrafter"/>
</dbReference>
<dbReference type="PROSITE" id="PS51855">
    <property type="entry name" value="MGS"/>
    <property type="match status" value="1"/>
</dbReference>
<dbReference type="FunFam" id="3.40.50.1380:FF:000001">
    <property type="entry name" value="Bifunctional purine biosynthesis protein PurH"/>
    <property type="match status" value="1"/>
</dbReference>
<dbReference type="InterPro" id="IPR024051">
    <property type="entry name" value="AICAR_Tfase_dup_dom_sf"/>
</dbReference>
<comment type="similarity">
    <text evidence="3">Belongs to the PurH family.</text>
</comment>
<keyword evidence="6" id="KW-0378">Hydrolase</keyword>
<evidence type="ECO:0000256" key="9">
    <source>
        <dbReference type="ARBA" id="ARBA00050687"/>
    </source>
</evidence>
<evidence type="ECO:0000256" key="10">
    <source>
        <dbReference type="SAM" id="MobiDB-lite"/>
    </source>
</evidence>
<dbReference type="HAMAP" id="MF_00139">
    <property type="entry name" value="PurH"/>
    <property type="match status" value="1"/>
</dbReference>
<dbReference type="Pfam" id="PF01808">
    <property type="entry name" value="AICARFT_IMPCHas"/>
    <property type="match status" value="1"/>
</dbReference>
<evidence type="ECO:0000256" key="6">
    <source>
        <dbReference type="ARBA" id="ARBA00022801"/>
    </source>
</evidence>
<dbReference type="PANTHER" id="PTHR11692:SF0">
    <property type="entry name" value="BIFUNCTIONAL PURINE BIOSYNTHESIS PROTEIN ATIC"/>
    <property type="match status" value="1"/>
</dbReference>
<dbReference type="InterPro" id="IPR036914">
    <property type="entry name" value="MGS-like_dom_sf"/>
</dbReference>
<evidence type="ECO:0000256" key="3">
    <source>
        <dbReference type="ARBA" id="ARBA00007667"/>
    </source>
</evidence>
<protein>
    <recommendedName>
        <fullName evidence="11">MGS-like domain-containing protein</fullName>
    </recommendedName>
</protein>
<dbReference type="NCBIfam" id="TIGR00355">
    <property type="entry name" value="purH"/>
    <property type="match status" value="1"/>
</dbReference>
<dbReference type="NCBIfam" id="NF002049">
    <property type="entry name" value="PRK00881.1"/>
    <property type="match status" value="1"/>
</dbReference>
<dbReference type="SUPFAM" id="SSF52335">
    <property type="entry name" value="Methylglyoxal synthase-like"/>
    <property type="match status" value="1"/>
</dbReference>
<accession>A0A836BQ68</accession>
<feature type="compositionally biased region" description="Low complexity" evidence="10">
    <location>
        <begin position="61"/>
        <end position="80"/>
    </location>
</feature>
<dbReference type="SUPFAM" id="SSF53927">
    <property type="entry name" value="Cytidine deaminase-like"/>
    <property type="match status" value="1"/>
</dbReference>
<evidence type="ECO:0000313" key="13">
    <source>
        <dbReference type="Proteomes" id="UP000612055"/>
    </source>
</evidence>
<name>A0A836BQ68_9CHLO</name>
<gene>
    <name evidence="12" type="ORF">HYH03_016193</name>
</gene>
<dbReference type="CDD" id="cd01421">
    <property type="entry name" value="IMPCH"/>
    <property type="match status" value="1"/>
</dbReference>
<keyword evidence="13" id="KW-1185">Reference proteome</keyword>
<dbReference type="InterPro" id="IPR011607">
    <property type="entry name" value="MGS-like_dom"/>
</dbReference>
<evidence type="ECO:0000313" key="12">
    <source>
        <dbReference type="EMBL" id="KAG2485096.1"/>
    </source>
</evidence>
<organism evidence="12 13">
    <name type="scientific">Edaphochlamys debaryana</name>
    <dbReference type="NCBI Taxonomy" id="47281"/>
    <lineage>
        <taxon>Eukaryota</taxon>
        <taxon>Viridiplantae</taxon>
        <taxon>Chlorophyta</taxon>
        <taxon>core chlorophytes</taxon>
        <taxon>Chlorophyceae</taxon>
        <taxon>CS clade</taxon>
        <taxon>Chlamydomonadales</taxon>
        <taxon>Chlamydomonadales incertae sedis</taxon>
        <taxon>Edaphochlamys</taxon>
    </lineage>
</organism>
<evidence type="ECO:0000259" key="11">
    <source>
        <dbReference type="PROSITE" id="PS51855"/>
    </source>
</evidence>
<keyword evidence="7" id="KW-0511">Multifunctional enzyme</keyword>
<dbReference type="FunFam" id="3.40.140.20:FF:000002">
    <property type="entry name" value="Bifunctional purine biosynthesis protein PurH"/>
    <property type="match status" value="1"/>
</dbReference>
<feature type="domain" description="MGS-like" evidence="11">
    <location>
        <begin position="71"/>
        <end position="224"/>
    </location>
</feature>
<dbReference type="InterPro" id="IPR016193">
    <property type="entry name" value="Cytidine_deaminase-like"/>
</dbReference>
<dbReference type="EMBL" id="JAEHOE010000136">
    <property type="protein sequence ID" value="KAG2485096.1"/>
    <property type="molecule type" value="Genomic_DNA"/>
</dbReference>
<dbReference type="PIRSF" id="PIRSF000414">
    <property type="entry name" value="AICARFT_IMPCHas"/>
    <property type="match status" value="1"/>
</dbReference>
<dbReference type="Gene3D" id="3.40.140.20">
    <property type="match status" value="2"/>
</dbReference>
<proteinExistence type="inferred from homology"/>
<comment type="pathway">
    <text evidence="2">Purine metabolism; IMP biosynthesis via de novo pathway; 5-formamido-1-(5-phospho-D-ribosyl)imidazole-4-carboxamide from 5-amino-1-(5-phospho-D-ribosyl)imidazole-4-carboxamide (10-formyl THF route): step 1/1.</text>
</comment>
<evidence type="ECO:0000256" key="8">
    <source>
        <dbReference type="ARBA" id="ARBA00050488"/>
    </source>
</evidence>
<dbReference type="InterPro" id="IPR002695">
    <property type="entry name" value="PurH-like"/>
</dbReference>
<dbReference type="Pfam" id="PF02142">
    <property type="entry name" value="MGS"/>
    <property type="match status" value="1"/>
</dbReference>
<dbReference type="SMART" id="SM00798">
    <property type="entry name" value="AICARFT_IMPCHas"/>
    <property type="match status" value="1"/>
</dbReference>